<dbReference type="InterPro" id="IPR001764">
    <property type="entry name" value="Glyco_hydro_3_N"/>
</dbReference>
<dbReference type="InterPro" id="IPR002772">
    <property type="entry name" value="Glyco_hydro_3_C"/>
</dbReference>
<evidence type="ECO:0000313" key="6">
    <source>
        <dbReference type="EMBL" id="AOS44234.1"/>
    </source>
</evidence>
<dbReference type="Pfam" id="PF14310">
    <property type="entry name" value="Fn3-like"/>
    <property type="match status" value="1"/>
</dbReference>
<dbReference type="Proteomes" id="UP000095228">
    <property type="component" value="Chromosome"/>
</dbReference>
<dbReference type="GO" id="GO:0046556">
    <property type="term" value="F:alpha-L-arabinofuranosidase activity"/>
    <property type="evidence" value="ECO:0007669"/>
    <property type="project" value="TreeGrafter"/>
</dbReference>
<dbReference type="InterPro" id="IPR017853">
    <property type="entry name" value="GH"/>
</dbReference>
<keyword evidence="2 4" id="KW-0732">Signal</keyword>
<dbReference type="GO" id="GO:0045493">
    <property type="term" value="P:xylan catabolic process"/>
    <property type="evidence" value="ECO:0007669"/>
    <property type="project" value="InterPro"/>
</dbReference>
<feature type="chain" id="PRO_5009105123" evidence="4">
    <location>
        <begin position="31"/>
        <end position="902"/>
    </location>
</feature>
<keyword evidence="7" id="KW-1185">Reference proteome</keyword>
<dbReference type="Pfam" id="PF11721">
    <property type="entry name" value="Malectin"/>
    <property type="match status" value="1"/>
</dbReference>
<dbReference type="GO" id="GO:0008422">
    <property type="term" value="F:beta-glucosidase activity"/>
    <property type="evidence" value="ECO:0007669"/>
    <property type="project" value="UniProtKB-EC"/>
</dbReference>
<dbReference type="InterPro" id="IPR036881">
    <property type="entry name" value="Glyco_hydro_3_C_sf"/>
</dbReference>
<dbReference type="PANTHER" id="PTHR42721:SF3">
    <property type="entry name" value="BETA-D-XYLOSIDASE 5-RELATED"/>
    <property type="match status" value="1"/>
</dbReference>
<dbReference type="SUPFAM" id="SSF51445">
    <property type="entry name" value="(Trans)glycosidases"/>
    <property type="match status" value="1"/>
</dbReference>
<dbReference type="InterPro" id="IPR021720">
    <property type="entry name" value="Malectin_dom"/>
</dbReference>
<organism evidence="6 7">
    <name type="scientific">Lacunisphaera limnophila</name>
    <dbReference type="NCBI Taxonomy" id="1838286"/>
    <lineage>
        <taxon>Bacteria</taxon>
        <taxon>Pseudomonadati</taxon>
        <taxon>Verrucomicrobiota</taxon>
        <taxon>Opitutia</taxon>
        <taxon>Opitutales</taxon>
        <taxon>Opitutaceae</taxon>
        <taxon>Lacunisphaera</taxon>
    </lineage>
</organism>
<dbReference type="InterPro" id="IPR036962">
    <property type="entry name" value="Glyco_hydro_3_N_sf"/>
</dbReference>
<protein>
    <submittedName>
        <fullName evidence="6">Periplasmic beta-glucosidase</fullName>
        <ecNumber evidence="6">3.2.1.21</ecNumber>
    </submittedName>
</protein>
<dbReference type="GO" id="GO:0009044">
    <property type="term" value="F:xylan 1,4-beta-xylosidase activity"/>
    <property type="evidence" value="ECO:0007669"/>
    <property type="project" value="InterPro"/>
</dbReference>
<name>A0A1D8ATK5_9BACT</name>
<dbReference type="Gene3D" id="2.60.40.10">
    <property type="entry name" value="Immunoglobulins"/>
    <property type="match status" value="1"/>
</dbReference>
<gene>
    <name evidence="6" type="primary">bglX</name>
    <name evidence="6" type="ORF">Verru16b_01295</name>
</gene>
<evidence type="ECO:0000256" key="2">
    <source>
        <dbReference type="ARBA" id="ARBA00022729"/>
    </source>
</evidence>
<dbReference type="KEGG" id="obg:Verru16b_01295"/>
<evidence type="ECO:0000313" key="7">
    <source>
        <dbReference type="Proteomes" id="UP000095228"/>
    </source>
</evidence>
<sequence length="902" mass="96970">MKSSAVLPTCTRSLRLLLAGLFLAATAAFAADEACTTCGGKVTVTGDFTHRKEPPGPPMPGPAAYREDINGPQFTVAIANLPAGRYTVEIAASETQANAAGERVFDVTAGDQVLAKDFDLFVAAGGRRKAATVTGTVEKSDDALRGPLRLVFTATKGHAKFNTVTIKDEAGAEVVAFAASDLADAFSRAAMVPPEVKEPAIWRDPAQPLRARADDLIRRMALAEKVSQLKNAAPGIPRLGLPAYDYWNEALHGVANNGAATVFPQAVGAASSWNPELFRQEGRVIGIEGRAKFNDYANLHQGDSRWWAGLTFWTPNVNIFRDPRWGRGQETYGEDPFLTAEIGIQFVKGIQGDDPNYMLAMACAKHFAVHSGPEPSRHRFNAVVNERDLYDTYLPQFERLVREAQVGGVMSAYNAINGVPVSADAALLTGVLRQRWGFTGYVVSDCDAIRDIYGEKQHAYVKTAEEAAALAVKAGTNLCCGGDYNALVRAVQQGLITEKEIDVALYHTLWTRFRLGLFDPPELVPFSKYTLLDNELPAHDEVALELARQSIVLLKNTGVLPLDRAKLKQLAVIGPNAASKSMLEGNYHGTPTRAVSILDGIRAVASKDFKVTHAVGSPITSKTATAPWSGQDNTPTRSVAELKAEALEQAAQADVIVYVGGITAAQEGESFDRDAIELPPEQEDLIRALHATGKPVVLVNCSGSAMALTWQDENLPAIVQAWYPGQSGGRAVAEVLFGLVNPSGHLPVTFYRSTADLPDFSDYSMKNRTYRYFTGKPLYAFGHGLSYTTFSYANLRVTPAAEGALTVTLDVTNTGTRDGADVVQLYATPPAASAPQEIRALCGFTRVQLKAGEKRTVTVTVPAIALRRWDVAAKDYAVPAGDWTLAAGASSADLTQTITVKL</sequence>
<accession>A0A1D8ATK5</accession>
<dbReference type="Gene3D" id="3.20.20.300">
    <property type="entry name" value="Glycoside hydrolase, family 3, N-terminal domain"/>
    <property type="match status" value="1"/>
</dbReference>
<keyword evidence="3 6" id="KW-0378">Hydrolase</keyword>
<dbReference type="OrthoDB" id="9805821at2"/>
<evidence type="ECO:0000256" key="3">
    <source>
        <dbReference type="ARBA" id="ARBA00022801"/>
    </source>
</evidence>
<dbReference type="AlphaFoldDB" id="A0A1D8ATK5"/>
<dbReference type="GO" id="GO:0031222">
    <property type="term" value="P:arabinan catabolic process"/>
    <property type="evidence" value="ECO:0007669"/>
    <property type="project" value="TreeGrafter"/>
</dbReference>
<dbReference type="InterPro" id="IPR026891">
    <property type="entry name" value="Fn3-like"/>
</dbReference>
<dbReference type="RefSeq" id="WP_083270152.1">
    <property type="nucleotide sequence ID" value="NZ_CP016094.1"/>
</dbReference>
<dbReference type="SUPFAM" id="SSF52279">
    <property type="entry name" value="Beta-D-glucan exohydrolase, C-terminal domain"/>
    <property type="match status" value="1"/>
</dbReference>
<dbReference type="EC" id="3.2.1.21" evidence="6"/>
<dbReference type="PANTHER" id="PTHR42721">
    <property type="entry name" value="SUGAR HYDROLASE-RELATED"/>
    <property type="match status" value="1"/>
</dbReference>
<dbReference type="Gene3D" id="3.40.50.1700">
    <property type="entry name" value="Glycoside hydrolase family 3 C-terminal domain"/>
    <property type="match status" value="1"/>
</dbReference>
<dbReference type="STRING" id="1838286.Verru16b_01295"/>
<dbReference type="PRINTS" id="PR00133">
    <property type="entry name" value="GLHYDRLASE3"/>
</dbReference>
<evidence type="ECO:0000256" key="1">
    <source>
        <dbReference type="ARBA" id="ARBA00005336"/>
    </source>
</evidence>
<dbReference type="Pfam" id="PF00933">
    <property type="entry name" value="Glyco_hydro_3"/>
    <property type="match status" value="1"/>
</dbReference>
<dbReference type="Gene3D" id="2.60.120.430">
    <property type="entry name" value="Galactose-binding lectin"/>
    <property type="match status" value="1"/>
</dbReference>
<proteinExistence type="inferred from homology"/>
<keyword evidence="6" id="KW-0326">Glycosidase</keyword>
<dbReference type="InterPro" id="IPR044993">
    <property type="entry name" value="BXL"/>
</dbReference>
<dbReference type="InterPro" id="IPR013783">
    <property type="entry name" value="Ig-like_fold"/>
</dbReference>
<dbReference type="Pfam" id="PF01915">
    <property type="entry name" value="Glyco_hydro_3_C"/>
    <property type="match status" value="1"/>
</dbReference>
<reference evidence="6 7" key="1">
    <citation type="submission" date="2016-06" db="EMBL/GenBank/DDBJ databases">
        <title>Three novel species with peptidoglycan cell walls form the new genus Lacunisphaera gen. nov. in the family Opitutaceae of the verrucomicrobial subdivision 4.</title>
        <authorList>
            <person name="Rast P."/>
            <person name="Gloeckner I."/>
            <person name="Jogler M."/>
            <person name="Boedeker C."/>
            <person name="Jeske O."/>
            <person name="Wiegand S."/>
            <person name="Reinhardt R."/>
            <person name="Schumann P."/>
            <person name="Rohde M."/>
            <person name="Spring S."/>
            <person name="Gloeckner F.O."/>
            <person name="Jogler C."/>
        </authorList>
    </citation>
    <scope>NUCLEOTIDE SEQUENCE [LARGE SCALE GENOMIC DNA]</scope>
    <source>
        <strain evidence="6 7">IG16b</strain>
    </source>
</reference>
<evidence type="ECO:0000259" key="5">
    <source>
        <dbReference type="SMART" id="SM01217"/>
    </source>
</evidence>
<evidence type="ECO:0000256" key="4">
    <source>
        <dbReference type="SAM" id="SignalP"/>
    </source>
</evidence>
<comment type="similarity">
    <text evidence="1">Belongs to the glycosyl hydrolase 3 family.</text>
</comment>
<feature type="domain" description="Fibronectin type III-like" evidence="5">
    <location>
        <begin position="821"/>
        <end position="891"/>
    </location>
</feature>
<dbReference type="SMART" id="SM01217">
    <property type="entry name" value="Fn3_like"/>
    <property type="match status" value="1"/>
</dbReference>
<dbReference type="EMBL" id="CP016094">
    <property type="protein sequence ID" value="AOS44234.1"/>
    <property type="molecule type" value="Genomic_DNA"/>
</dbReference>
<feature type="signal peptide" evidence="4">
    <location>
        <begin position="1"/>
        <end position="30"/>
    </location>
</feature>